<dbReference type="EMBL" id="BOMF01000110">
    <property type="protein sequence ID" value="GID48926.1"/>
    <property type="molecule type" value="Genomic_DNA"/>
</dbReference>
<evidence type="ECO:0000256" key="1">
    <source>
        <dbReference type="SAM" id="Phobius"/>
    </source>
</evidence>
<sequence length="118" mass="12843">MRMATSDGWYLIGPLIAFGLVGFLGAVFWRMGLQPTGAPGRPGRDGYADGLAIFGERDDYGLLFPAAVTEHPEVADEIRRLLADAGIRATTAIRRDGRVSVLVFCEEVEEARRLVGSF</sequence>
<proteinExistence type="predicted"/>
<keyword evidence="1" id="KW-1133">Transmembrane helix</keyword>
<protein>
    <submittedName>
        <fullName evidence="2">Uncharacterized protein</fullName>
    </submittedName>
</protein>
<comment type="caution">
    <text evidence="2">The sequence shown here is derived from an EMBL/GenBank/DDBJ whole genome shotgun (WGS) entry which is preliminary data.</text>
</comment>
<keyword evidence="1" id="KW-0472">Membrane</keyword>
<feature type="transmembrane region" description="Helical" evidence="1">
    <location>
        <begin position="9"/>
        <end position="29"/>
    </location>
</feature>
<accession>A0ABQ3WRX6</accession>
<name>A0ABQ3WRX6_9ACTN</name>
<reference evidence="2" key="1">
    <citation type="submission" date="2021-01" db="EMBL/GenBank/DDBJ databases">
        <title>Whole genome shotgun sequence of Actinoplanes capillaceus NBRC 16408.</title>
        <authorList>
            <person name="Komaki H."/>
            <person name="Tamura T."/>
        </authorList>
    </citation>
    <scope>NUCLEOTIDE SEQUENCE [LARGE SCALE GENOMIC DNA]</scope>
    <source>
        <strain evidence="2">NBRC 16408</strain>
    </source>
</reference>
<gene>
    <name evidence="2" type="ORF">Aca07nite_62010</name>
</gene>
<organism evidence="2">
    <name type="scientific">Actinoplanes campanulatus</name>
    <dbReference type="NCBI Taxonomy" id="113559"/>
    <lineage>
        <taxon>Bacteria</taxon>
        <taxon>Bacillati</taxon>
        <taxon>Actinomycetota</taxon>
        <taxon>Actinomycetes</taxon>
        <taxon>Micromonosporales</taxon>
        <taxon>Micromonosporaceae</taxon>
        <taxon>Actinoplanes</taxon>
    </lineage>
</organism>
<keyword evidence="1" id="KW-0812">Transmembrane</keyword>
<evidence type="ECO:0000313" key="2">
    <source>
        <dbReference type="EMBL" id="GID48926.1"/>
    </source>
</evidence>